<feature type="compositionally biased region" description="Basic and acidic residues" evidence="2">
    <location>
        <begin position="237"/>
        <end position="250"/>
    </location>
</feature>
<reference evidence="5" key="1">
    <citation type="submission" date="2016-11" db="EMBL/GenBank/DDBJ databases">
        <authorList>
            <person name="Jaros S."/>
            <person name="Januszkiewicz K."/>
            <person name="Wedrychowicz H."/>
        </authorList>
    </citation>
    <scope>NUCLEOTIDE SEQUENCE [LARGE SCALE GENOMIC DNA]</scope>
    <source>
        <strain evidence="5">CGMCC 4.3555</strain>
    </source>
</reference>
<evidence type="ECO:0000259" key="3">
    <source>
        <dbReference type="Pfam" id="PF22548"/>
    </source>
</evidence>
<gene>
    <name evidence="4" type="ORF">SAMN05216268_1494</name>
</gene>
<evidence type="ECO:0000313" key="5">
    <source>
        <dbReference type="Proteomes" id="UP000184388"/>
    </source>
</evidence>
<name>A0A9X8R0H7_9ACTN</name>
<dbReference type="Pfam" id="PF22548">
    <property type="entry name" value="AEP-TOTE"/>
    <property type="match status" value="1"/>
</dbReference>
<protein>
    <recommendedName>
        <fullName evidence="3">TOTE conflict system primase domain-containing protein</fullName>
    </recommendedName>
</protein>
<proteinExistence type="predicted"/>
<feature type="region of interest" description="Disordered" evidence="2">
    <location>
        <begin position="221"/>
        <end position="250"/>
    </location>
</feature>
<feature type="coiled-coil region" evidence="1">
    <location>
        <begin position="17"/>
        <end position="44"/>
    </location>
</feature>
<dbReference type="AlphaFoldDB" id="A0A9X8R0H7"/>
<sequence length="250" mass="28268">MEDWHDCNDPAELHIRLDVALEENAELRTKLAALRTENQHLRTRLGMPTVDVPQALPPILEPLAPTVVGDDGELPYADSKSGTEAKIALFRALFAGREDIYATRWVSAKSGRTGWSPAEDNPFAKNKNDAERVFWPLTDKAIYNHLSRPEPGARETHLGLYPLLADDTCRPCGRLRRQGRQRLARRRGRLRRRLPRHRYPRAGGGLPFRGRRARMGLLHGPCCRSHRPHAGNGTAAPRDRRPRADDIVQL</sequence>
<dbReference type="Proteomes" id="UP000184388">
    <property type="component" value="Unassembled WGS sequence"/>
</dbReference>
<dbReference type="InterPro" id="IPR054347">
    <property type="entry name" value="TOTE_primase"/>
</dbReference>
<evidence type="ECO:0000256" key="1">
    <source>
        <dbReference type="SAM" id="Coils"/>
    </source>
</evidence>
<evidence type="ECO:0000256" key="2">
    <source>
        <dbReference type="SAM" id="MobiDB-lite"/>
    </source>
</evidence>
<accession>A0A9X8R0H7</accession>
<comment type="caution">
    <text evidence="4">The sequence shown here is derived from an EMBL/GenBank/DDBJ whole genome shotgun (WGS) entry which is preliminary data.</text>
</comment>
<dbReference type="EMBL" id="FRBK01000049">
    <property type="protein sequence ID" value="SHN34816.1"/>
    <property type="molecule type" value="Genomic_DNA"/>
</dbReference>
<keyword evidence="1" id="KW-0175">Coiled coil</keyword>
<feature type="domain" description="TOTE conflict system primase" evidence="3">
    <location>
        <begin position="86"/>
        <end position="170"/>
    </location>
</feature>
<organism evidence="4 5">
    <name type="scientific">Streptomyces yunnanensis</name>
    <dbReference type="NCBI Taxonomy" id="156453"/>
    <lineage>
        <taxon>Bacteria</taxon>
        <taxon>Bacillati</taxon>
        <taxon>Actinomycetota</taxon>
        <taxon>Actinomycetes</taxon>
        <taxon>Kitasatosporales</taxon>
        <taxon>Streptomycetaceae</taxon>
        <taxon>Streptomyces</taxon>
    </lineage>
</organism>
<evidence type="ECO:0000313" key="4">
    <source>
        <dbReference type="EMBL" id="SHN34816.1"/>
    </source>
</evidence>